<evidence type="ECO:0000313" key="2">
    <source>
        <dbReference type="Proteomes" id="UP001529510"/>
    </source>
</evidence>
<dbReference type="Proteomes" id="UP001529510">
    <property type="component" value="Unassembled WGS sequence"/>
</dbReference>
<gene>
    <name evidence="1" type="ORF">M9458_003626</name>
</gene>
<accession>A0ABD0RPQ0</accession>
<dbReference type="AlphaFoldDB" id="A0ABD0RPQ0"/>
<sequence length="56" mass="5999">VERQCALANGINRQAPLGHVRRCPGNHFDAVDDGAHAQAESAAGAAVRDYRKMGLR</sequence>
<feature type="non-terminal residue" evidence="1">
    <location>
        <position position="56"/>
    </location>
</feature>
<dbReference type="EMBL" id="JAMKFB020000002">
    <property type="protein sequence ID" value="KAL0200439.1"/>
    <property type="molecule type" value="Genomic_DNA"/>
</dbReference>
<feature type="non-terminal residue" evidence="1">
    <location>
        <position position="1"/>
    </location>
</feature>
<protein>
    <submittedName>
        <fullName evidence="1">Uncharacterized protein</fullName>
    </submittedName>
</protein>
<evidence type="ECO:0000313" key="1">
    <source>
        <dbReference type="EMBL" id="KAL0200439.1"/>
    </source>
</evidence>
<reference evidence="1 2" key="1">
    <citation type="submission" date="2024-05" db="EMBL/GenBank/DDBJ databases">
        <title>Genome sequencing and assembly of Indian major carp, Cirrhinus mrigala (Hamilton, 1822).</title>
        <authorList>
            <person name="Mohindra V."/>
            <person name="Chowdhury L.M."/>
            <person name="Lal K."/>
            <person name="Jena J.K."/>
        </authorList>
    </citation>
    <scope>NUCLEOTIDE SEQUENCE [LARGE SCALE GENOMIC DNA]</scope>
    <source>
        <strain evidence="1">CM1030</strain>
        <tissue evidence="1">Blood</tissue>
    </source>
</reference>
<keyword evidence="2" id="KW-1185">Reference proteome</keyword>
<proteinExistence type="predicted"/>
<comment type="caution">
    <text evidence="1">The sequence shown here is derived from an EMBL/GenBank/DDBJ whole genome shotgun (WGS) entry which is preliminary data.</text>
</comment>
<organism evidence="1 2">
    <name type="scientific">Cirrhinus mrigala</name>
    <name type="common">Mrigala</name>
    <dbReference type="NCBI Taxonomy" id="683832"/>
    <lineage>
        <taxon>Eukaryota</taxon>
        <taxon>Metazoa</taxon>
        <taxon>Chordata</taxon>
        <taxon>Craniata</taxon>
        <taxon>Vertebrata</taxon>
        <taxon>Euteleostomi</taxon>
        <taxon>Actinopterygii</taxon>
        <taxon>Neopterygii</taxon>
        <taxon>Teleostei</taxon>
        <taxon>Ostariophysi</taxon>
        <taxon>Cypriniformes</taxon>
        <taxon>Cyprinidae</taxon>
        <taxon>Labeoninae</taxon>
        <taxon>Labeonini</taxon>
        <taxon>Cirrhinus</taxon>
    </lineage>
</organism>
<name>A0ABD0RPQ0_CIRMR</name>